<evidence type="ECO:0000313" key="2">
    <source>
        <dbReference type="EMBL" id="QVJ02773.1"/>
    </source>
</evidence>
<dbReference type="CDD" id="cd04301">
    <property type="entry name" value="NAT_SF"/>
    <property type="match status" value="1"/>
</dbReference>
<dbReference type="Proteomes" id="UP000682416">
    <property type="component" value="Chromosome"/>
</dbReference>
<sequence length="133" mass="14889">MRALRYWDYEAVVELAQENAPYFDVTNYQMDRPVEEHAIFVAEDSDGRILGWIEGETDSHYIGPGADPAHPKPHGNGLYLVVDASARRMGVGRALTRAFARACSDAGCTWMFMLPDENDDVARCLQTPPRTRG</sequence>
<dbReference type="EMBL" id="CP074402">
    <property type="protein sequence ID" value="QVJ02773.1"/>
    <property type="molecule type" value="Genomic_DNA"/>
</dbReference>
<evidence type="ECO:0000313" key="3">
    <source>
        <dbReference type="Proteomes" id="UP000682416"/>
    </source>
</evidence>
<evidence type="ECO:0000259" key="1">
    <source>
        <dbReference type="PROSITE" id="PS51186"/>
    </source>
</evidence>
<gene>
    <name evidence="2" type="ORF">KGD82_11120</name>
</gene>
<keyword evidence="3" id="KW-1185">Reference proteome</keyword>
<name>A0A975LCL8_9ACTN</name>
<dbReference type="AlphaFoldDB" id="A0A975LCL8"/>
<dbReference type="PROSITE" id="PS51186">
    <property type="entry name" value="GNAT"/>
    <property type="match status" value="1"/>
</dbReference>
<dbReference type="Gene3D" id="3.40.630.30">
    <property type="match status" value="1"/>
</dbReference>
<reference evidence="2" key="1">
    <citation type="submission" date="2021-05" db="EMBL/GenBank/DDBJ databases">
        <authorList>
            <person name="Kaiqin L."/>
            <person name="Jian G."/>
        </authorList>
    </citation>
    <scope>NUCLEOTIDE SEQUENCE</scope>
    <source>
        <strain evidence="2">HDS5</strain>
    </source>
</reference>
<dbReference type="Pfam" id="PF00583">
    <property type="entry name" value="Acetyltransf_1"/>
    <property type="match status" value="1"/>
</dbReference>
<dbReference type="GO" id="GO:0016747">
    <property type="term" value="F:acyltransferase activity, transferring groups other than amino-acyl groups"/>
    <property type="evidence" value="ECO:0007669"/>
    <property type="project" value="InterPro"/>
</dbReference>
<protein>
    <submittedName>
        <fullName evidence="2">GNAT family N-acetyltransferase</fullName>
    </submittedName>
</protein>
<organism evidence="2 3">
    <name type="scientific">Nocardiopsis eucommiae</name>
    <dbReference type="NCBI Taxonomy" id="2831970"/>
    <lineage>
        <taxon>Bacteria</taxon>
        <taxon>Bacillati</taxon>
        <taxon>Actinomycetota</taxon>
        <taxon>Actinomycetes</taxon>
        <taxon>Streptosporangiales</taxon>
        <taxon>Nocardiopsidaceae</taxon>
        <taxon>Nocardiopsis</taxon>
    </lineage>
</organism>
<feature type="domain" description="N-acetyltransferase" evidence="1">
    <location>
        <begin position="1"/>
        <end position="133"/>
    </location>
</feature>
<dbReference type="InterPro" id="IPR016181">
    <property type="entry name" value="Acyl_CoA_acyltransferase"/>
</dbReference>
<accession>A0A975LCL8</accession>
<dbReference type="KEGG" id="nec:KGD82_11120"/>
<proteinExistence type="predicted"/>
<dbReference type="SUPFAM" id="SSF55729">
    <property type="entry name" value="Acyl-CoA N-acyltransferases (Nat)"/>
    <property type="match status" value="1"/>
</dbReference>
<dbReference type="InterPro" id="IPR000182">
    <property type="entry name" value="GNAT_dom"/>
</dbReference>